<dbReference type="AlphaFoldDB" id="A0A5C1Q967"/>
<sequence>MKKYIKLITILLILNSCVTTNTSSSKPPLWFSDPSLFYSENKVIVFISNGESLEAAESLIEEQSSYLSQYITPTKEKHFIDKSNNHYLLYTIKKSELKSIFDNKLEYLNNEIEKQIRTGDRASNILDKYSEYKLGLTFIRHVEDIINIAVKEDIKVINNMSISLLNQKIAAVSNELIFTVNFKGDIDGILKTEVESTLHQLGYGTSENSSIIIRGELILKEANLKNDYINKYWTLNLYLEDYYGDSKKSVTFKGRDSQLSEEGLNQLILDSVTKKIRQSLKQLLP</sequence>
<dbReference type="KEGG" id="sper:EW093_00295"/>
<evidence type="ECO:0008006" key="4">
    <source>
        <dbReference type="Google" id="ProtNLM"/>
    </source>
</evidence>
<gene>
    <name evidence="2" type="ORF">EW093_00295</name>
</gene>
<protein>
    <recommendedName>
        <fullName evidence="4">Lipoprotein</fullName>
    </recommendedName>
</protein>
<name>A0A5C1Q967_9SPIO</name>
<keyword evidence="1" id="KW-0732">Signal</keyword>
<dbReference type="RefSeq" id="WP_149566464.1">
    <property type="nucleotide sequence ID" value="NZ_CP035807.1"/>
</dbReference>
<evidence type="ECO:0000256" key="1">
    <source>
        <dbReference type="SAM" id="SignalP"/>
    </source>
</evidence>
<feature type="chain" id="PRO_5022671829" description="Lipoprotein" evidence="1">
    <location>
        <begin position="22"/>
        <end position="285"/>
    </location>
</feature>
<dbReference type="Proteomes" id="UP000323824">
    <property type="component" value="Chromosome"/>
</dbReference>
<proteinExistence type="predicted"/>
<dbReference type="EMBL" id="CP035807">
    <property type="protein sequence ID" value="QEN03204.1"/>
    <property type="molecule type" value="Genomic_DNA"/>
</dbReference>
<reference evidence="2 3" key="1">
    <citation type="submission" date="2019-02" db="EMBL/GenBank/DDBJ databases">
        <authorList>
            <person name="Fomenkov A."/>
            <person name="Dubinina G."/>
            <person name="Grabovich M."/>
            <person name="Vincze T."/>
            <person name="Roberts R.J."/>
        </authorList>
    </citation>
    <scope>NUCLEOTIDE SEQUENCE [LARGE SCALE GENOMIC DNA]</scope>
    <source>
        <strain evidence="2 3">P</strain>
    </source>
</reference>
<keyword evidence="3" id="KW-1185">Reference proteome</keyword>
<feature type="signal peptide" evidence="1">
    <location>
        <begin position="1"/>
        <end position="21"/>
    </location>
</feature>
<evidence type="ECO:0000313" key="3">
    <source>
        <dbReference type="Proteomes" id="UP000323824"/>
    </source>
</evidence>
<evidence type="ECO:0000313" key="2">
    <source>
        <dbReference type="EMBL" id="QEN03204.1"/>
    </source>
</evidence>
<organism evidence="2 3">
    <name type="scientific">Thiospirochaeta perfilievii</name>
    <dbReference type="NCBI Taxonomy" id="252967"/>
    <lineage>
        <taxon>Bacteria</taxon>
        <taxon>Pseudomonadati</taxon>
        <taxon>Spirochaetota</taxon>
        <taxon>Spirochaetia</taxon>
        <taxon>Spirochaetales</taxon>
        <taxon>Spirochaetaceae</taxon>
        <taxon>Thiospirochaeta</taxon>
    </lineage>
</organism>
<reference evidence="2 3" key="2">
    <citation type="submission" date="2019-09" db="EMBL/GenBank/DDBJ databases">
        <title>Complete Genome Sequence and Methylome Analysis of free living Spirochaetas.</title>
        <authorList>
            <person name="Leshcheva N."/>
            <person name="Mikheeva N."/>
        </authorList>
    </citation>
    <scope>NUCLEOTIDE SEQUENCE [LARGE SCALE GENOMIC DNA]</scope>
    <source>
        <strain evidence="2 3">P</strain>
    </source>
</reference>
<accession>A0A5C1Q967</accession>